<gene>
    <name evidence="1" type="ORF">ENR15_19395</name>
</gene>
<sequence>MTGSTPFSIDTSNDASDNFSRSFKKLAKAHKVYKDSFVELIDKTWEDLINNPYPNNSRQEPLPGKIQLPAGWTFHKVELWFTQGASGQIRLMYLVNSATYTIKPVWIYTKEQFAKRPADADLKNVIREILDF</sequence>
<evidence type="ECO:0000313" key="1">
    <source>
        <dbReference type="EMBL" id="HGG02740.1"/>
    </source>
</evidence>
<organism evidence="1">
    <name type="scientific">Planktothricoides sp. SpSt-374</name>
    <dbReference type="NCBI Taxonomy" id="2282167"/>
    <lineage>
        <taxon>Bacteria</taxon>
        <taxon>Bacillati</taxon>
        <taxon>Cyanobacteriota</taxon>
        <taxon>Cyanophyceae</taxon>
        <taxon>Oscillatoriophycideae</taxon>
        <taxon>Oscillatoriales</taxon>
        <taxon>Oscillatoriaceae</taxon>
        <taxon>Planktothricoides</taxon>
    </lineage>
</organism>
<comment type="caution">
    <text evidence="1">The sequence shown here is derived from an EMBL/GenBank/DDBJ whole genome shotgun (WGS) entry which is preliminary data.</text>
</comment>
<evidence type="ECO:0008006" key="2">
    <source>
        <dbReference type="Google" id="ProtNLM"/>
    </source>
</evidence>
<proteinExistence type="predicted"/>
<name>A0A7C3ZJF0_9CYAN</name>
<dbReference type="AlphaFoldDB" id="A0A7C3ZJF0"/>
<dbReference type="EMBL" id="DSPX01000198">
    <property type="protein sequence ID" value="HGG02740.1"/>
    <property type="molecule type" value="Genomic_DNA"/>
</dbReference>
<accession>A0A7C3ZJF0</accession>
<reference evidence="1" key="1">
    <citation type="journal article" date="2020" name="mSystems">
        <title>Genome- and Community-Level Interaction Insights into Carbon Utilization and Element Cycling Functions of Hydrothermarchaeota in Hydrothermal Sediment.</title>
        <authorList>
            <person name="Zhou Z."/>
            <person name="Liu Y."/>
            <person name="Xu W."/>
            <person name="Pan J."/>
            <person name="Luo Z.H."/>
            <person name="Li M."/>
        </authorList>
    </citation>
    <scope>NUCLEOTIDE SEQUENCE [LARGE SCALE GENOMIC DNA]</scope>
    <source>
        <strain evidence="1">SpSt-374</strain>
    </source>
</reference>
<protein>
    <recommendedName>
        <fullName evidence="2">Type II toxin-antitoxin system RelE/ParE family toxin</fullName>
    </recommendedName>
</protein>